<sequence length="144" mass="14869">MTRTMKGEGQGPGRTEALQGTVMAGGKTPCDLGPACADPGVGSGARDGGRRRTDPPVEQADGKSVQSQSAGERGRTHDCPGGEGGAGTHRGEDTALGPRLAGLVASYRRLRKQVGVRKADRTWMEVPVAAWMHALSHPEPGGTT</sequence>
<dbReference type="RefSeq" id="WP_340469319.1">
    <property type="nucleotide sequence ID" value="NZ_JBANBB010000001.1"/>
</dbReference>
<dbReference type="Proteomes" id="UP001373159">
    <property type="component" value="Unassembled WGS sequence"/>
</dbReference>
<proteinExistence type="predicted"/>
<dbReference type="EMBL" id="JBANBB010000001">
    <property type="protein sequence ID" value="MEK0306767.1"/>
    <property type="molecule type" value="Genomic_DNA"/>
</dbReference>
<accession>A0ABU8ZQN1</accession>
<organism evidence="2 3">
    <name type="scientific">Bifidobacterium favimelis</name>
    <dbReference type="NCBI Taxonomy" id="3122979"/>
    <lineage>
        <taxon>Bacteria</taxon>
        <taxon>Bacillati</taxon>
        <taxon>Actinomycetota</taxon>
        <taxon>Actinomycetes</taxon>
        <taxon>Bifidobacteriales</taxon>
        <taxon>Bifidobacteriaceae</taxon>
        <taxon>Bifidobacterium</taxon>
    </lineage>
</organism>
<name>A0ABU8ZQN1_9BIFI</name>
<evidence type="ECO:0000313" key="2">
    <source>
        <dbReference type="EMBL" id="MEK0306767.1"/>
    </source>
</evidence>
<gene>
    <name evidence="2" type="ORF">V8P97_04730</name>
</gene>
<reference evidence="2 3" key="1">
    <citation type="submission" date="2024-02" db="EMBL/GenBank/DDBJ databases">
        <title>Bifidobacterium honeyensis sp. nov., isolated from the comb honey.</title>
        <authorList>
            <person name="Liu W."/>
            <person name="Li Y."/>
        </authorList>
    </citation>
    <scope>NUCLEOTIDE SEQUENCE [LARGE SCALE GENOMIC DNA]</scope>
    <source>
        <strain evidence="2 3">IMAU50988</strain>
    </source>
</reference>
<evidence type="ECO:0000256" key="1">
    <source>
        <dbReference type="SAM" id="MobiDB-lite"/>
    </source>
</evidence>
<protein>
    <submittedName>
        <fullName evidence="2">Uncharacterized protein</fullName>
    </submittedName>
</protein>
<feature type="region of interest" description="Disordered" evidence="1">
    <location>
        <begin position="1"/>
        <end position="97"/>
    </location>
</feature>
<evidence type="ECO:0000313" key="3">
    <source>
        <dbReference type="Proteomes" id="UP001373159"/>
    </source>
</evidence>
<comment type="caution">
    <text evidence="2">The sequence shown here is derived from an EMBL/GenBank/DDBJ whole genome shotgun (WGS) entry which is preliminary data.</text>
</comment>
<keyword evidence="3" id="KW-1185">Reference proteome</keyword>